<protein>
    <recommendedName>
        <fullName evidence="3">Nuclease SbcCD subunit C</fullName>
    </recommendedName>
</protein>
<dbReference type="Gene3D" id="3.40.50.300">
    <property type="entry name" value="P-loop containing nucleotide triphosphate hydrolases"/>
    <property type="match status" value="2"/>
</dbReference>
<dbReference type="SUPFAM" id="SSF52540">
    <property type="entry name" value="P-loop containing nucleoside triphosphate hydrolases"/>
    <property type="match status" value="2"/>
</dbReference>
<keyword evidence="6" id="KW-0378">Hydrolase</keyword>
<dbReference type="Pfam" id="PF13476">
    <property type="entry name" value="AAA_23"/>
    <property type="match status" value="1"/>
</dbReference>
<feature type="coiled-coil region" evidence="4">
    <location>
        <begin position="381"/>
        <end position="480"/>
    </location>
</feature>
<reference evidence="6 7" key="1">
    <citation type="journal article" date="2015" name="Genome Announc.">
        <title>Expanding the biotechnology potential of lactobacilli through comparative genomics of 213 strains and associated genera.</title>
        <authorList>
            <person name="Sun Z."/>
            <person name="Harris H.M."/>
            <person name="McCann A."/>
            <person name="Guo C."/>
            <person name="Argimon S."/>
            <person name="Zhang W."/>
            <person name="Yang X."/>
            <person name="Jeffery I.B."/>
            <person name="Cooney J.C."/>
            <person name="Kagawa T.F."/>
            <person name="Liu W."/>
            <person name="Song Y."/>
            <person name="Salvetti E."/>
            <person name="Wrobel A."/>
            <person name="Rasinkangas P."/>
            <person name="Parkhill J."/>
            <person name="Rea M.C."/>
            <person name="O'Sullivan O."/>
            <person name="Ritari J."/>
            <person name="Douillard F.P."/>
            <person name="Paul Ross R."/>
            <person name="Yang R."/>
            <person name="Briner A.E."/>
            <person name="Felis G.E."/>
            <person name="de Vos W.M."/>
            <person name="Barrangou R."/>
            <person name="Klaenhammer T.R."/>
            <person name="Caufield P.W."/>
            <person name="Cui Y."/>
            <person name="Zhang H."/>
            <person name="O'Toole P.W."/>
        </authorList>
    </citation>
    <scope>NUCLEOTIDE SEQUENCE [LARGE SCALE GENOMIC DNA]</scope>
    <source>
        <strain evidence="6 7">DSM 15946</strain>
    </source>
</reference>
<dbReference type="EMBL" id="AZFK01000077">
    <property type="protein sequence ID" value="KRL88465.1"/>
    <property type="molecule type" value="Genomic_DNA"/>
</dbReference>
<evidence type="ECO:0000313" key="6">
    <source>
        <dbReference type="EMBL" id="KRL88465.1"/>
    </source>
</evidence>
<dbReference type="Proteomes" id="UP000050816">
    <property type="component" value="Unassembled WGS sequence"/>
</dbReference>
<gene>
    <name evidence="6" type="ORF">FC43_GL000409</name>
</gene>
<comment type="subunit">
    <text evidence="2">Heterodimer of SbcC and SbcD.</text>
</comment>
<dbReference type="InterPro" id="IPR027417">
    <property type="entry name" value="P-loop_NTPase"/>
</dbReference>
<feature type="domain" description="Rad50/SbcC-type AAA" evidence="5">
    <location>
        <begin position="5"/>
        <end position="213"/>
    </location>
</feature>
<evidence type="ECO:0000256" key="4">
    <source>
        <dbReference type="SAM" id="Coils"/>
    </source>
</evidence>
<dbReference type="PATRIC" id="fig|1423760.3.peg.428"/>
<sequence>MRPLKLELTNFGPYPHSVIDFRQFDEAPLFLVTGPTGSGKTTIFDAMVYALFNETTNNQDRNAAALRADFAPADAATVVQFTFEHADVVYTLTRAPKQKLKNKQGRLVERVAKVSLTYERAGESQTLTRISTVDKFIVDLLHLTKEQFKQLVLLPQGQFRQVLASSSTEKEALLEELFATGLYQQWAQVLKEQLAHQEAALKTQNQKLALLKQAVPQIDATLPTPTWQAQAQRQVTAQTTALADISREIAAAQTAVQTASAQLQQAQSVQADQAALAKLTAAATQLTAQEPHIQHRQRQLHALQWYQRQQTTYLKWQTAQQDLAAARAARQTAQTARAEAVRAQQTAEQAGQTLAAQAPTIEQQQAQRLTLISQLPEFEARARLQAQVATQQRQVEQLTAQVAELTTQRDQQQAQQAQLTAAVARADAINAQAVAVERQTNELQQTTAALTRVQEQQNTLTAAEAKLQTARQTAQQTAAALATAQATLKTQKDAYARAAIRRLAADLQPGTPCPVCGSRDHPHPAPAVAGGEEVTAEMVEAAETAVTAAIQAASRAASQVSQQEQQVEADRDQLNQQLTALAQQLGVAAELPTVAAAVAKAQATLTQTRATLEQEQVAVAQAKQDLQALSAPLEQTTTNLATQTDHLRAARETLAAQQAQLQAQTARLGERTLAEVQAEIEQLTTRLQTYHQAVTQNQAALTQAKQDQAVAQTQLAAADKQVTAAQAVSEQTQAALQTALAAFDPQLTWDFWAQAQADLSQQATWQAEVDAYRQQQAANAAQQKQLQARLAQAKDTVAVATAKAALKAAEVTLADRQAAKGQQTEQLAQLQATLKKVATVVKAQAAQLEEQTELNTLVQVVTGNSTTKLSLPRYVLQTYFSQVLTVANQYLLKLSEQRYSFKLDEQVGKGRGQKWSGLEINVHDNQVGQDRSARTLSGGESFLASLSLALGLCEEIQRQAGGVQIDALFIDEGFGSLDQNALQTALNALLEIQGHRMIGVISHVTEMKEQIPDQLVVHSHDGRSTVSYRHAD</sequence>
<evidence type="ECO:0000256" key="3">
    <source>
        <dbReference type="ARBA" id="ARBA00013368"/>
    </source>
</evidence>
<dbReference type="RefSeq" id="WP_056955401.1">
    <property type="nucleotide sequence ID" value="NZ_AZFK01000077.1"/>
</dbReference>
<comment type="similarity">
    <text evidence="1">Belongs to the SMC family. SbcC subfamily.</text>
</comment>
<keyword evidence="6" id="KW-0540">Nuclease</keyword>
<feature type="coiled-coil region" evidence="4">
    <location>
        <begin position="557"/>
        <end position="693"/>
    </location>
</feature>
<proteinExistence type="inferred from homology"/>
<accession>A0A0R1U5E8</accession>
<dbReference type="PANTHER" id="PTHR32114:SF2">
    <property type="entry name" value="ABC TRANSPORTER ABCH.3"/>
    <property type="match status" value="1"/>
</dbReference>
<dbReference type="InterPro" id="IPR038729">
    <property type="entry name" value="Rad50/SbcC_AAA"/>
</dbReference>
<organism evidence="6 7">
    <name type="scientific">Limosilactobacillus ingluviei DSM 15946</name>
    <dbReference type="NCBI Taxonomy" id="1423760"/>
    <lineage>
        <taxon>Bacteria</taxon>
        <taxon>Bacillati</taxon>
        <taxon>Bacillota</taxon>
        <taxon>Bacilli</taxon>
        <taxon>Lactobacillales</taxon>
        <taxon>Lactobacillaceae</taxon>
        <taxon>Limosilactobacillus</taxon>
    </lineage>
</organism>
<feature type="coiled-coil region" evidence="4">
    <location>
        <begin position="242"/>
        <end position="269"/>
    </location>
</feature>
<name>A0A0R1U5E8_9LACO</name>
<evidence type="ECO:0000259" key="5">
    <source>
        <dbReference type="Pfam" id="PF13476"/>
    </source>
</evidence>
<evidence type="ECO:0000256" key="1">
    <source>
        <dbReference type="ARBA" id="ARBA00006930"/>
    </source>
</evidence>
<comment type="caution">
    <text evidence="6">The sequence shown here is derived from an EMBL/GenBank/DDBJ whole genome shotgun (WGS) entry which is preliminary data.</text>
</comment>
<feature type="coiled-coil region" evidence="4">
    <location>
        <begin position="187"/>
        <end position="214"/>
    </location>
</feature>
<dbReference type="GO" id="GO:0004527">
    <property type="term" value="F:exonuclease activity"/>
    <property type="evidence" value="ECO:0007669"/>
    <property type="project" value="UniProtKB-KW"/>
</dbReference>
<dbReference type="PANTHER" id="PTHR32114">
    <property type="entry name" value="ABC TRANSPORTER ABCH.3"/>
    <property type="match status" value="1"/>
</dbReference>
<dbReference type="Pfam" id="PF13558">
    <property type="entry name" value="SbcC_Walker_B"/>
    <property type="match status" value="1"/>
</dbReference>
<keyword evidence="6" id="KW-0269">Exonuclease</keyword>
<dbReference type="GO" id="GO:0016887">
    <property type="term" value="F:ATP hydrolysis activity"/>
    <property type="evidence" value="ECO:0007669"/>
    <property type="project" value="InterPro"/>
</dbReference>
<dbReference type="AlphaFoldDB" id="A0A0R1U5E8"/>
<evidence type="ECO:0000313" key="7">
    <source>
        <dbReference type="Proteomes" id="UP000050816"/>
    </source>
</evidence>
<evidence type="ECO:0000256" key="2">
    <source>
        <dbReference type="ARBA" id="ARBA00011322"/>
    </source>
</evidence>
<dbReference type="GO" id="GO:0006302">
    <property type="term" value="P:double-strand break repair"/>
    <property type="evidence" value="ECO:0007669"/>
    <property type="project" value="InterPro"/>
</dbReference>
<keyword evidence="4" id="KW-0175">Coiled coil</keyword>